<gene>
    <name evidence="1" type="ORF">CRE_17435</name>
</gene>
<dbReference type="PANTHER" id="PTHR31379">
    <property type="entry name" value="F-BOX C PROTEIN-RELATED-RELATED"/>
    <property type="match status" value="1"/>
</dbReference>
<evidence type="ECO:0008006" key="3">
    <source>
        <dbReference type="Google" id="ProtNLM"/>
    </source>
</evidence>
<dbReference type="Proteomes" id="UP000008281">
    <property type="component" value="Unassembled WGS sequence"/>
</dbReference>
<dbReference type="Pfam" id="PF12078">
    <property type="entry name" value="DUF3557"/>
    <property type="match status" value="1"/>
</dbReference>
<dbReference type="EMBL" id="DS268511">
    <property type="protein sequence ID" value="EFO83956.1"/>
    <property type="molecule type" value="Genomic_DNA"/>
</dbReference>
<organism evidence="2">
    <name type="scientific">Caenorhabditis remanei</name>
    <name type="common">Caenorhabditis vulgaris</name>
    <dbReference type="NCBI Taxonomy" id="31234"/>
    <lineage>
        <taxon>Eukaryota</taxon>
        <taxon>Metazoa</taxon>
        <taxon>Ecdysozoa</taxon>
        <taxon>Nematoda</taxon>
        <taxon>Chromadorea</taxon>
        <taxon>Rhabditida</taxon>
        <taxon>Rhabditina</taxon>
        <taxon>Rhabditomorpha</taxon>
        <taxon>Rhabditoidea</taxon>
        <taxon>Rhabditidae</taxon>
        <taxon>Peloderinae</taxon>
        <taxon>Caenorhabditis</taxon>
    </lineage>
</organism>
<name>E3N215_CAERE</name>
<evidence type="ECO:0000313" key="1">
    <source>
        <dbReference type="EMBL" id="EFO83956.1"/>
    </source>
</evidence>
<dbReference type="AlphaFoldDB" id="E3N215"/>
<keyword evidence="2" id="KW-1185">Reference proteome</keyword>
<dbReference type="InParanoid" id="E3N215"/>
<dbReference type="FunCoup" id="E3N215">
    <property type="interactions" value="426"/>
</dbReference>
<accession>E3N215</accession>
<protein>
    <recommendedName>
        <fullName evidence="3">DUF38 domain-containing protein</fullName>
    </recommendedName>
</protein>
<reference evidence="1" key="1">
    <citation type="submission" date="2007-07" db="EMBL/GenBank/DDBJ databases">
        <title>PCAP assembly of the Caenorhabditis remanei genome.</title>
        <authorList>
            <consortium name="The Caenorhabditis remanei Sequencing Consortium"/>
            <person name="Wilson R.K."/>
        </authorList>
    </citation>
    <scope>NUCLEOTIDE SEQUENCE [LARGE SCALE GENOMIC DNA]</scope>
    <source>
        <strain evidence="1">PB4641</strain>
    </source>
</reference>
<dbReference type="HOGENOM" id="CLU_042576_3_1_1"/>
<dbReference type="InterPro" id="IPR021942">
    <property type="entry name" value="DUF3557"/>
</dbReference>
<dbReference type="PANTHER" id="PTHR31379:SF1">
    <property type="entry name" value="F-BOX C PROTEIN-RELATED"/>
    <property type="match status" value="1"/>
</dbReference>
<proteinExistence type="predicted"/>
<evidence type="ECO:0000313" key="2">
    <source>
        <dbReference type="Proteomes" id="UP000008281"/>
    </source>
</evidence>
<sequence length="305" mass="34913">MPLPLSYPGLRCILENLEAVKRAYIVGHSPGLQKVDKLISLRLKDFLIHRNELNINNLMIICDKDEVRFNLNGKTFSRHVSESQEDKMKKLINFYIYGRSIIHLGSLDWGQSLLADFLPVGTKFRVNSLTAPPWQFDTLLPFIDSRSFPLKTMATISKPSIFDSHMATSAETLTLLSCFSVTITLEELKKLNNKRVVFERFRFSKIDIIPLIKYQMETKKATGTTFVIPTGDKDFISEKLSEFEQAFGVYRSDLYGVKERFIFGLSKFSIPINIDSKIQVYAIEDPEEDFPYKIIVKPVPAVLAL</sequence>